<dbReference type="EMBL" id="CAAGRJ010007015">
    <property type="protein sequence ID" value="VFV24869.1"/>
    <property type="molecule type" value="Genomic_DNA"/>
</dbReference>
<protein>
    <submittedName>
        <fullName evidence="2">Uncharacterized protein</fullName>
    </submittedName>
</protein>
<evidence type="ECO:0000313" key="3">
    <source>
        <dbReference type="Proteomes" id="UP000386466"/>
    </source>
</evidence>
<evidence type="ECO:0000256" key="1">
    <source>
        <dbReference type="SAM" id="MobiDB-lite"/>
    </source>
</evidence>
<organism evidence="2 3">
    <name type="scientific">Lynx pardinus</name>
    <name type="common">Iberian lynx</name>
    <name type="synonym">Felis pardina</name>
    <dbReference type="NCBI Taxonomy" id="191816"/>
    <lineage>
        <taxon>Eukaryota</taxon>
        <taxon>Metazoa</taxon>
        <taxon>Chordata</taxon>
        <taxon>Craniata</taxon>
        <taxon>Vertebrata</taxon>
        <taxon>Euteleostomi</taxon>
        <taxon>Mammalia</taxon>
        <taxon>Eutheria</taxon>
        <taxon>Laurasiatheria</taxon>
        <taxon>Carnivora</taxon>
        <taxon>Feliformia</taxon>
        <taxon>Felidae</taxon>
        <taxon>Felinae</taxon>
        <taxon>Lynx</taxon>
    </lineage>
</organism>
<feature type="non-terminal residue" evidence="2">
    <location>
        <position position="174"/>
    </location>
</feature>
<sequence length="174" mass="18083">MVSHAFTKKKETQAAAGLENLTARPNCGARVPDLAAAGVGPAGGGGASGLSATQAEKTCGARAHGPRGAGTDTLVAGRPFCPRPEASRHRRPLVACLGLPKRALHNSSLPSLLFVNKKKRRGEEWAPFLKHPKSCAPCPPLPREYLPGTPTTCPRLALKGSSSTLGKRNHASKG</sequence>
<name>A0A485MWK4_LYNPA</name>
<feature type="region of interest" description="Disordered" evidence="1">
    <location>
        <begin position="149"/>
        <end position="174"/>
    </location>
</feature>
<reference evidence="2 3" key="1">
    <citation type="submission" date="2019-01" db="EMBL/GenBank/DDBJ databases">
        <authorList>
            <person name="Alioto T."/>
            <person name="Alioto T."/>
        </authorList>
    </citation>
    <scope>NUCLEOTIDE SEQUENCE [LARGE SCALE GENOMIC DNA]</scope>
</reference>
<gene>
    <name evidence="2" type="ORF">LYPA_23C012972</name>
</gene>
<dbReference type="AlphaFoldDB" id="A0A485MWK4"/>
<accession>A0A485MWK4</accession>
<evidence type="ECO:0000313" key="2">
    <source>
        <dbReference type="EMBL" id="VFV24869.1"/>
    </source>
</evidence>
<keyword evidence="3" id="KW-1185">Reference proteome</keyword>
<proteinExistence type="predicted"/>
<feature type="region of interest" description="Disordered" evidence="1">
    <location>
        <begin position="1"/>
        <end position="20"/>
    </location>
</feature>
<dbReference type="Proteomes" id="UP000386466">
    <property type="component" value="Unassembled WGS sequence"/>
</dbReference>